<dbReference type="HAMAP" id="MF_01478">
    <property type="entry name" value="Ribosomal_L12_arch"/>
    <property type="match status" value="1"/>
</dbReference>
<organism evidence="5 6">
    <name type="scientific">Chrysophaeum taylorii</name>
    <dbReference type="NCBI Taxonomy" id="2483200"/>
    <lineage>
        <taxon>Eukaryota</taxon>
        <taxon>Sar</taxon>
        <taxon>Stramenopiles</taxon>
        <taxon>Ochrophyta</taxon>
        <taxon>Pelagophyceae</taxon>
        <taxon>Pelagomonadales</taxon>
        <taxon>Pelagomonadaceae</taxon>
        <taxon>Chrysophaeum</taxon>
    </lineage>
</organism>
<dbReference type="InterPro" id="IPR044076">
    <property type="entry name" value="Ribosomal_P2"/>
</dbReference>
<dbReference type="PANTHER" id="PTHR21141:SF5">
    <property type="entry name" value="LARGE RIBOSOMAL SUBUNIT PROTEIN P2"/>
    <property type="match status" value="1"/>
</dbReference>
<dbReference type="PANTHER" id="PTHR21141">
    <property type="entry name" value="60S ACIDIC RIBOSOMAL PROTEIN FAMILY MEMBER"/>
    <property type="match status" value="1"/>
</dbReference>
<comment type="similarity">
    <text evidence="1">Belongs to the eukaryotic ribosomal protein P1/P2 family.</text>
</comment>
<protein>
    <recommendedName>
        <fullName evidence="7">60S acidic ribosomal protein P2</fullName>
    </recommendedName>
</protein>
<evidence type="ECO:0000256" key="2">
    <source>
        <dbReference type="ARBA" id="ARBA00022980"/>
    </source>
</evidence>
<evidence type="ECO:0000313" key="6">
    <source>
        <dbReference type="Proteomes" id="UP001230188"/>
    </source>
</evidence>
<evidence type="ECO:0000313" key="5">
    <source>
        <dbReference type="EMBL" id="KAJ8613944.1"/>
    </source>
</evidence>
<keyword evidence="2" id="KW-0689">Ribosomal protein</keyword>
<accession>A0AAD7UNP6</accession>
<reference evidence="5" key="1">
    <citation type="submission" date="2023-01" db="EMBL/GenBank/DDBJ databases">
        <title>Metagenome sequencing of chrysophaentin producing Chrysophaeum taylorii.</title>
        <authorList>
            <person name="Davison J."/>
            <person name="Bewley C."/>
        </authorList>
    </citation>
    <scope>NUCLEOTIDE SEQUENCE</scope>
    <source>
        <strain evidence="5">NIES-1699</strain>
    </source>
</reference>
<keyword evidence="3" id="KW-0687">Ribonucleoprotein</keyword>
<dbReference type="GO" id="GO:0022625">
    <property type="term" value="C:cytosolic large ribosomal subunit"/>
    <property type="evidence" value="ECO:0007669"/>
    <property type="project" value="InterPro"/>
</dbReference>
<dbReference type="InterPro" id="IPR027534">
    <property type="entry name" value="Ribosomal_P1/P2"/>
</dbReference>
<sequence>MKHVAAYALLVLGGTEQPTVDDLKRVLSACDGEADEAQLEKLVADLSEKNFAELVDSGLEKIKDIAIGGGGGGGGGGGAAAAVAEEAPAEEKEEEEEEEEIDMGGGMDMFGDGGGDGDDY</sequence>
<dbReference type="CDD" id="cd05833">
    <property type="entry name" value="Ribosomal_P2"/>
    <property type="match status" value="1"/>
</dbReference>
<keyword evidence="6" id="KW-1185">Reference proteome</keyword>
<evidence type="ECO:0000256" key="4">
    <source>
        <dbReference type="SAM" id="MobiDB-lite"/>
    </source>
</evidence>
<dbReference type="Pfam" id="PF00428">
    <property type="entry name" value="Ribosomal_60s"/>
    <property type="match status" value="1"/>
</dbReference>
<dbReference type="AlphaFoldDB" id="A0AAD7UNP6"/>
<dbReference type="Proteomes" id="UP001230188">
    <property type="component" value="Unassembled WGS sequence"/>
</dbReference>
<name>A0AAD7UNP6_9STRA</name>
<dbReference type="EMBL" id="JAQMWT010000015">
    <property type="protein sequence ID" value="KAJ8613944.1"/>
    <property type="molecule type" value="Genomic_DNA"/>
</dbReference>
<dbReference type="GO" id="GO:0002182">
    <property type="term" value="P:cytoplasmic translational elongation"/>
    <property type="evidence" value="ECO:0007669"/>
    <property type="project" value="InterPro"/>
</dbReference>
<feature type="region of interest" description="Disordered" evidence="4">
    <location>
        <begin position="73"/>
        <end position="120"/>
    </location>
</feature>
<evidence type="ECO:0000256" key="1">
    <source>
        <dbReference type="ARBA" id="ARBA00005436"/>
    </source>
</evidence>
<dbReference type="FunFam" id="1.10.10.1410:FF:000002">
    <property type="entry name" value="60S acidic ribosomal protein P2"/>
    <property type="match status" value="1"/>
</dbReference>
<evidence type="ECO:0008006" key="7">
    <source>
        <dbReference type="Google" id="ProtNLM"/>
    </source>
</evidence>
<comment type="caution">
    <text evidence="5">The sequence shown here is derived from an EMBL/GenBank/DDBJ whole genome shotgun (WGS) entry which is preliminary data.</text>
</comment>
<evidence type="ECO:0000256" key="3">
    <source>
        <dbReference type="ARBA" id="ARBA00023274"/>
    </source>
</evidence>
<proteinExistence type="inferred from homology"/>
<feature type="compositionally biased region" description="Gly residues" evidence="4">
    <location>
        <begin position="103"/>
        <end position="114"/>
    </location>
</feature>
<dbReference type="GO" id="GO:0003735">
    <property type="term" value="F:structural constituent of ribosome"/>
    <property type="evidence" value="ECO:0007669"/>
    <property type="project" value="InterPro"/>
</dbReference>
<dbReference type="InterPro" id="IPR038716">
    <property type="entry name" value="P1/P2_N_sf"/>
</dbReference>
<feature type="compositionally biased region" description="Acidic residues" evidence="4">
    <location>
        <begin position="87"/>
        <end position="102"/>
    </location>
</feature>
<dbReference type="Gene3D" id="1.10.10.1410">
    <property type="match status" value="1"/>
</dbReference>
<gene>
    <name evidence="5" type="ORF">CTAYLR_008782</name>
</gene>